<evidence type="ECO:0000313" key="4">
    <source>
        <dbReference type="EMBL" id="KAA8889932.1"/>
    </source>
</evidence>
<dbReference type="GO" id="GO:0016787">
    <property type="term" value="F:hydrolase activity"/>
    <property type="evidence" value="ECO:0007669"/>
    <property type="project" value="UniProtKB-UniRule"/>
</dbReference>
<dbReference type="GO" id="GO:0016042">
    <property type="term" value="P:lipid catabolic process"/>
    <property type="evidence" value="ECO:0007669"/>
    <property type="project" value="UniProtKB-UniRule"/>
</dbReference>
<keyword evidence="2" id="KW-0442">Lipid degradation</keyword>
<comment type="caution">
    <text evidence="4">The sequence shown here is derived from an EMBL/GenBank/DDBJ whole genome shotgun (WGS) entry which is preliminary data.</text>
</comment>
<reference evidence="4 5" key="1">
    <citation type="submission" date="2019-09" db="EMBL/GenBank/DDBJ databases">
        <authorList>
            <person name="Wang X."/>
        </authorList>
    </citation>
    <scope>NUCLEOTIDE SEQUENCE [LARGE SCALE GENOMIC DNA]</scope>
    <source>
        <strain evidence="4 5">CICC 11023</strain>
    </source>
</reference>
<keyword evidence="5" id="KW-1185">Reference proteome</keyword>
<dbReference type="Proteomes" id="UP000323876">
    <property type="component" value="Unassembled WGS sequence"/>
</dbReference>
<proteinExistence type="predicted"/>
<dbReference type="PROSITE" id="PS51635">
    <property type="entry name" value="PNPLA"/>
    <property type="match status" value="1"/>
</dbReference>
<feature type="short sequence motif" description="DGA/G" evidence="2">
    <location>
        <begin position="181"/>
        <end position="183"/>
    </location>
</feature>
<feature type="short sequence motif" description="GXSXG" evidence="2">
    <location>
        <begin position="41"/>
        <end position="45"/>
    </location>
</feature>
<dbReference type="SUPFAM" id="SSF52151">
    <property type="entry name" value="FabD/lysophospholipase-like"/>
    <property type="match status" value="1"/>
</dbReference>
<dbReference type="InterPro" id="IPR016035">
    <property type="entry name" value="Acyl_Trfase/lysoPLipase"/>
</dbReference>
<accession>A0A5N0EL06</accession>
<dbReference type="Gene3D" id="3.40.1090.10">
    <property type="entry name" value="Cytosolic phospholipase A2 catalytic domain"/>
    <property type="match status" value="2"/>
</dbReference>
<feature type="active site" description="Proton acceptor" evidence="2">
    <location>
        <position position="181"/>
    </location>
</feature>
<feature type="active site" description="Nucleophile" evidence="2">
    <location>
        <position position="43"/>
    </location>
</feature>
<dbReference type="Pfam" id="PF01734">
    <property type="entry name" value="Patatin"/>
    <property type="match status" value="1"/>
</dbReference>
<keyword evidence="1 2" id="KW-0443">Lipid metabolism</keyword>
<dbReference type="OrthoDB" id="2339873at2"/>
<dbReference type="InterPro" id="IPR002641">
    <property type="entry name" value="PNPLA_dom"/>
</dbReference>
<sequence length="266" mass="27617">MSGRAVVLGPGGVVGTAWLLGAAEGLRRNRIELADADLLIGTSAGAIAAAGLADGRDLNAYAELPPDTGAPLIVDPAVTAEVLEVLRGTGSAPRKLLRIGKLALRAHTSPEQARVERMKVLVGEGDWPHPNLLIPTVDIDSGEPKVWRASDGVPVHQVVTASTAMPGLAAPVTIGAHRHIDGALRNGSNADLAEGNSTLILIEPLAHMFSTTVPSSAQRVARIVPDPAALRAFGPDLDDRSSWPAVFAAGLRQGKAAADEVRAVWR</sequence>
<evidence type="ECO:0000256" key="1">
    <source>
        <dbReference type="ARBA" id="ARBA00023098"/>
    </source>
</evidence>
<gene>
    <name evidence="4" type="ORF">F3087_00995</name>
</gene>
<evidence type="ECO:0000313" key="5">
    <source>
        <dbReference type="Proteomes" id="UP000323876"/>
    </source>
</evidence>
<dbReference type="EMBL" id="VXLC01000001">
    <property type="protein sequence ID" value="KAA8889932.1"/>
    <property type="molecule type" value="Genomic_DNA"/>
</dbReference>
<evidence type="ECO:0000256" key="2">
    <source>
        <dbReference type="PROSITE-ProRule" id="PRU01161"/>
    </source>
</evidence>
<name>A0A5N0EL06_9NOCA</name>
<protein>
    <submittedName>
        <fullName evidence="4">Patatin-like phospholipase family protein</fullName>
    </submittedName>
</protein>
<dbReference type="RefSeq" id="WP_150399847.1">
    <property type="nucleotide sequence ID" value="NZ_VXLC01000001.1"/>
</dbReference>
<evidence type="ECO:0000259" key="3">
    <source>
        <dbReference type="PROSITE" id="PS51635"/>
    </source>
</evidence>
<feature type="domain" description="PNPLA" evidence="3">
    <location>
        <begin position="7"/>
        <end position="194"/>
    </location>
</feature>
<organism evidence="4 5">
    <name type="scientific">Nocardia colli</name>
    <dbReference type="NCBI Taxonomy" id="2545717"/>
    <lineage>
        <taxon>Bacteria</taxon>
        <taxon>Bacillati</taxon>
        <taxon>Actinomycetota</taxon>
        <taxon>Actinomycetes</taxon>
        <taxon>Mycobacteriales</taxon>
        <taxon>Nocardiaceae</taxon>
        <taxon>Nocardia</taxon>
    </lineage>
</organism>
<dbReference type="AlphaFoldDB" id="A0A5N0EL06"/>
<keyword evidence="2" id="KW-0378">Hydrolase</keyword>
<comment type="caution">
    <text evidence="2">Lacks conserved residue(s) required for the propagation of feature annotation.</text>
</comment>